<dbReference type="AlphaFoldDB" id="A0A223SAZ9"/>
<evidence type="ECO:0008006" key="5">
    <source>
        <dbReference type="Google" id="ProtNLM"/>
    </source>
</evidence>
<protein>
    <recommendedName>
        <fullName evidence="5">Thioesterase family protein</fullName>
    </recommendedName>
</protein>
<dbReference type="Proteomes" id="UP000215005">
    <property type="component" value="Chromosome"/>
</dbReference>
<dbReference type="Gene3D" id="2.40.160.210">
    <property type="entry name" value="Acyl-CoA thioesterase, double hotdog domain"/>
    <property type="match status" value="1"/>
</dbReference>
<keyword evidence="4" id="KW-1185">Reference proteome</keyword>
<evidence type="ECO:0000313" key="3">
    <source>
        <dbReference type="EMBL" id="ASU85256.1"/>
    </source>
</evidence>
<sequence>MVSMARFDTATSVTALGPGRYSADLDPGYLIGQAMNGGYVMAVLQRAALCESPHLHAVASSFHFLRPGAAGPADIDATVLKAGRTVATVQVGISQGGQTLVTGTIATATLDRDTTPTYETPPAAVPPIDRCRRYDPRARRTSGSPFPERIDQYLARDTWDLLRRRGAEAGDIGENREDKDGDAPAPDLRGYVRLSEADGGLGSDPCLVLPLAVDAPPSVITVFGPRSWAPTVELTWHMRAIPEPGPLAFRARTNAVVDGWFDETLDLWDVTGRLVAQSRQLARRGR</sequence>
<dbReference type="InterPro" id="IPR029069">
    <property type="entry name" value="HotDog_dom_sf"/>
</dbReference>
<proteinExistence type="predicted"/>
<accession>A0A223SAZ9</accession>
<dbReference type="InterPro" id="IPR049449">
    <property type="entry name" value="TesB_ACOT8-like_N"/>
</dbReference>
<dbReference type="KEGG" id="ngv:CDO52_22900"/>
<dbReference type="PANTHER" id="PTHR38110">
    <property type="entry name" value="CHROMOSOME 23, WHOLE GENOME SHOTGUN SEQUENCE"/>
    <property type="match status" value="1"/>
</dbReference>
<dbReference type="PANTHER" id="PTHR38110:SF1">
    <property type="entry name" value="THIOESTERASE DOMAIN-CONTAINING PROTEIN"/>
    <property type="match status" value="1"/>
</dbReference>
<name>A0A223SAZ9_9ACTN</name>
<organism evidence="3 4">
    <name type="scientific">Nocardiopsis gilva YIM 90087</name>
    <dbReference type="NCBI Taxonomy" id="1235441"/>
    <lineage>
        <taxon>Bacteria</taxon>
        <taxon>Bacillati</taxon>
        <taxon>Actinomycetota</taxon>
        <taxon>Actinomycetes</taxon>
        <taxon>Streptosporangiales</taxon>
        <taxon>Nocardiopsidaceae</taxon>
        <taxon>Nocardiopsis</taxon>
    </lineage>
</organism>
<gene>
    <name evidence="3" type="ORF">CDO52_22900</name>
</gene>
<evidence type="ECO:0000259" key="1">
    <source>
        <dbReference type="Pfam" id="PF13622"/>
    </source>
</evidence>
<feature type="domain" description="Acyl-CoA thioesterase-like C-terminal" evidence="2">
    <location>
        <begin position="179"/>
        <end position="282"/>
    </location>
</feature>
<dbReference type="Pfam" id="PF20789">
    <property type="entry name" value="4HBT_3C"/>
    <property type="match status" value="1"/>
</dbReference>
<dbReference type="SUPFAM" id="SSF54637">
    <property type="entry name" value="Thioesterase/thiol ester dehydrase-isomerase"/>
    <property type="match status" value="2"/>
</dbReference>
<dbReference type="EMBL" id="CP022753">
    <property type="protein sequence ID" value="ASU85256.1"/>
    <property type="molecule type" value="Genomic_DNA"/>
</dbReference>
<feature type="domain" description="Acyl-CoA thioesterase-like N-terminal HotDog" evidence="1">
    <location>
        <begin position="30"/>
        <end position="105"/>
    </location>
</feature>
<dbReference type="OrthoDB" id="5418286at2"/>
<evidence type="ECO:0000259" key="2">
    <source>
        <dbReference type="Pfam" id="PF20789"/>
    </source>
</evidence>
<reference evidence="3 4" key="1">
    <citation type="submission" date="2017-08" db="EMBL/GenBank/DDBJ databases">
        <title>The complete genome sequence of Nocardiopsis gilva YIM 90087.</title>
        <authorList>
            <person name="Yin M."/>
            <person name="Tang S."/>
        </authorList>
    </citation>
    <scope>NUCLEOTIDE SEQUENCE [LARGE SCALE GENOMIC DNA]</scope>
    <source>
        <strain evidence="3 4">YIM 90087</strain>
    </source>
</reference>
<dbReference type="InterPro" id="IPR042171">
    <property type="entry name" value="Acyl-CoA_hotdog"/>
</dbReference>
<dbReference type="InterPro" id="IPR052389">
    <property type="entry name" value="Sec_Metab_Biosynth-Assoc"/>
</dbReference>
<dbReference type="InterPro" id="IPR049450">
    <property type="entry name" value="ACOT8-like_C"/>
</dbReference>
<evidence type="ECO:0000313" key="4">
    <source>
        <dbReference type="Proteomes" id="UP000215005"/>
    </source>
</evidence>
<dbReference type="Pfam" id="PF13622">
    <property type="entry name" value="4HBT_3"/>
    <property type="match status" value="1"/>
</dbReference>